<dbReference type="CDD" id="cd03507">
    <property type="entry name" value="Delta12-FADS-like"/>
    <property type="match status" value="1"/>
</dbReference>
<organism evidence="3 4">
    <name type="scientific">Candidatus Carbonibacillus altaicus</name>
    <dbReference type="NCBI Taxonomy" id="2163959"/>
    <lineage>
        <taxon>Bacteria</taxon>
        <taxon>Bacillati</taxon>
        <taxon>Bacillota</taxon>
        <taxon>Bacilli</taxon>
        <taxon>Bacillales</taxon>
        <taxon>Candidatus Carbonibacillus</taxon>
    </lineage>
</organism>
<feature type="transmembrane region" description="Helical" evidence="1">
    <location>
        <begin position="23"/>
        <end position="42"/>
    </location>
</feature>
<keyword evidence="1" id="KW-1133">Transmembrane helix</keyword>
<dbReference type="EMBL" id="PEBX01000010">
    <property type="protein sequence ID" value="PTQ57235.1"/>
    <property type="molecule type" value="Genomic_DNA"/>
</dbReference>
<feature type="transmembrane region" description="Helical" evidence="1">
    <location>
        <begin position="208"/>
        <end position="228"/>
    </location>
</feature>
<keyword evidence="1" id="KW-0812">Transmembrane</keyword>
<sequence>MSLQQNNWQPLLKPYARPSVHKSIGQIVSVALPIMMIFLVAAHVLTTPFWWIVFPLDILLSLFLVRLFILQHDAGHGSLFPKRWANDLFGSVSGVFTLVPYHHWKYTHARHHATSGNLDKRGVGDIMTLTVDEYLALSAVGRLKYRLYRNPFVLFLLGPIYEFMLRYRLPLGFGGKRPHIQFSVYATDAALLLFLLTIGWAFGWWTLLLIYLPTIYFAAMFGIFLFYVQHQFEDAYWEHDPRWEYLKAAMEGSTYLKLPRVLQWLTGNIGFHHIHHLAPMIPNYELERVQREVPLVRVAPTVTLKDALKIAFIDLHLYESTSRKLIGFKSPIVKEKLKAMKKQKKEARRSRKQAIV</sequence>
<dbReference type="GO" id="GO:0016717">
    <property type="term" value="F:oxidoreductase activity, acting on paired donors, with oxidation of a pair of donors resulting in the reduction of molecular oxygen to two molecules of water"/>
    <property type="evidence" value="ECO:0007669"/>
    <property type="project" value="TreeGrafter"/>
</dbReference>
<dbReference type="Proteomes" id="UP000244338">
    <property type="component" value="Unassembled WGS sequence"/>
</dbReference>
<evidence type="ECO:0000256" key="1">
    <source>
        <dbReference type="SAM" id="Phobius"/>
    </source>
</evidence>
<feature type="transmembrane region" description="Helical" evidence="1">
    <location>
        <begin position="49"/>
        <end position="69"/>
    </location>
</feature>
<accession>A0A2R6Y3M7</accession>
<dbReference type="GO" id="GO:0006629">
    <property type="term" value="P:lipid metabolic process"/>
    <property type="evidence" value="ECO:0007669"/>
    <property type="project" value="InterPro"/>
</dbReference>
<keyword evidence="1" id="KW-0472">Membrane</keyword>
<gene>
    <name evidence="3" type="ORF">BSOLF_2000</name>
</gene>
<name>A0A2R6Y3M7_9BACL</name>
<feature type="transmembrane region" description="Helical" evidence="1">
    <location>
        <begin position="152"/>
        <end position="170"/>
    </location>
</feature>
<dbReference type="GO" id="GO:0016020">
    <property type="term" value="C:membrane"/>
    <property type="evidence" value="ECO:0007669"/>
    <property type="project" value="TreeGrafter"/>
</dbReference>
<protein>
    <submittedName>
        <fullName evidence="3">Omega-(3) fatty acid desaturase</fullName>
    </submittedName>
</protein>
<reference evidence="4" key="1">
    <citation type="journal article" date="2018" name="Sci. Rep.">
        <title>Lignite coal burning seam in the remote Altai Mountains harbors a hydrogen-driven thermophilic microbial community.</title>
        <authorList>
            <person name="Kadnikov V.V."/>
            <person name="Mardanov A.V."/>
            <person name="Ivasenko D.A."/>
            <person name="Antsiferov D.V."/>
            <person name="Beletsky A.V."/>
            <person name="Karnachuk O.V."/>
            <person name="Ravin N.V."/>
        </authorList>
    </citation>
    <scope>NUCLEOTIDE SEQUENCE [LARGE SCALE GENOMIC DNA]</scope>
</reference>
<dbReference type="PANTHER" id="PTHR19353:SF73">
    <property type="entry name" value="FATTY ACID DESATURASE"/>
    <property type="match status" value="1"/>
</dbReference>
<dbReference type="InterPro" id="IPR005804">
    <property type="entry name" value="FA_desaturase_dom"/>
</dbReference>
<evidence type="ECO:0000313" key="3">
    <source>
        <dbReference type="EMBL" id="PTQ57235.1"/>
    </source>
</evidence>
<evidence type="ECO:0000259" key="2">
    <source>
        <dbReference type="Pfam" id="PF00487"/>
    </source>
</evidence>
<proteinExistence type="predicted"/>
<dbReference type="AlphaFoldDB" id="A0A2R6Y3M7"/>
<dbReference type="PANTHER" id="PTHR19353">
    <property type="entry name" value="FATTY ACID DESATURASE 2"/>
    <property type="match status" value="1"/>
</dbReference>
<evidence type="ECO:0000313" key="4">
    <source>
        <dbReference type="Proteomes" id="UP000244338"/>
    </source>
</evidence>
<dbReference type="Pfam" id="PF00487">
    <property type="entry name" value="FA_desaturase"/>
    <property type="match status" value="1"/>
</dbReference>
<feature type="transmembrane region" description="Helical" evidence="1">
    <location>
        <begin position="182"/>
        <end position="202"/>
    </location>
</feature>
<comment type="caution">
    <text evidence="3">The sequence shown here is derived from an EMBL/GenBank/DDBJ whole genome shotgun (WGS) entry which is preliminary data.</text>
</comment>
<dbReference type="InterPro" id="IPR012171">
    <property type="entry name" value="Fatty_acid_desaturase"/>
</dbReference>
<feature type="domain" description="Fatty acid desaturase" evidence="2">
    <location>
        <begin position="49"/>
        <end position="293"/>
    </location>
</feature>